<reference evidence="1" key="1">
    <citation type="submission" date="2021-05" db="EMBL/GenBank/DDBJ databases">
        <authorList>
            <person name="Pan Q."/>
            <person name="Jouanno E."/>
            <person name="Zahm M."/>
            <person name="Klopp C."/>
            <person name="Cabau C."/>
            <person name="Louis A."/>
            <person name="Berthelot C."/>
            <person name="Parey E."/>
            <person name="Roest Crollius H."/>
            <person name="Montfort J."/>
            <person name="Robinson-Rechavi M."/>
            <person name="Bouchez O."/>
            <person name="Lampietro C."/>
            <person name="Lopez Roques C."/>
            <person name="Donnadieu C."/>
            <person name="Postlethwait J."/>
            <person name="Bobe J."/>
            <person name="Dillon D."/>
            <person name="Chandos A."/>
            <person name="von Hippel F."/>
            <person name="Guiguen Y."/>
        </authorList>
    </citation>
    <scope>NUCLEOTIDE SEQUENCE</scope>
    <source>
        <strain evidence="1">YG-Jan2019</strain>
    </source>
</reference>
<dbReference type="Proteomes" id="UP001157502">
    <property type="component" value="Chromosome 21"/>
</dbReference>
<evidence type="ECO:0000313" key="1">
    <source>
        <dbReference type="EMBL" id="KAJ7995368.1"/>
    </source>
</evidence>
<protein>
    <submittedName>
        <fullName evidence="1">Uncharacterized protein</fullName>
    </submittedName>
</protein>
<proteinExistence type="predicted"/>
<evidence type="ECO:0000313" key="2">
    <source>
        <dbReference type="Proteomes" id="UP001157502"/>
    </source>
</evidence>
<keyword evidence="2" id="KW-1185">Reference proteome</keyword>
<dbReference type="EMBL" id="CM055748">
    <property type="protein sequence ID" value="KAJ7995368.1"/>
    <property type="molecule type" value="Genomic_DNA"/>
</dbReference>
<gene>
    <name evidence="1" type="ORF">DPEC_G00243840</name>
</gene>
<accession>A0ACC2FVI5</accession>
<organism evidence="1 2">
    <name type="scientific">Dallia pectoralis</name>
    <name type="common">Alaska blackfish</name>
    <dbReference type="NCBI Taxonomy" id="75939"/>
    <lineage>
        <taxon>Eukaryota</taxon>
        <taxon>Metazoa</taxon>
        <taxon>Chordata</taxon>
        <taxon>Craniata</taxon>
        <taxon>Vertebrata</taxon>
        <taxon>Euteleostomi</taxon>
        <taxon>Actinopterygii</taxon>
        <taxon>Neopterygii</taxon>
        <taxon>Teleostei</taxon>
        <taxon>Protacanthopterygii</taxon>
        <taxon>Esociformes</taxon>
        <taxon>Umbridae</taxon>
        <taxon>Dallia</taxon>
    </lineage>
</organism>
<name>A0ACC2FVI5_DALPE</name>
<sequence length="120" mass="12980">MGPGRKLCPCCQTRRGSWRSFYSQGSNSTWRRIKCSCYTNRGRSVTSPCCIGTGRWWERQYPAGPPRPCLPVPSLGTPVLAPPTRTPALAPQPEPPVLLSSLIPRSLGPRSCTGSPRGAG</sequence>
<comment type="caution">
    <text evidence="1">The sequence shown here is derived from an EMBL/GenBank/DDBJ whole genome shotgun (WGS) entry which is preliminary data.</text>
</comment>